<organism evidence="1 2">
    <name type="scientific">Dryococelus australis</name>
    <dbReference type="NCBI Taxonomy" id="614101"/>
    <lineage>
        <taxon>Eukaryota</taxon>
        <taxon>Metazoa</taxon>
        <taxon>Ecdysozoa</taxon>
        <taxon>Arthropoda</taxon>
        <taxon>Hexapoda</taxon>
        <taxon>Insecta</taxon>
        <taxon>Pterygota</taxon>
        <taxon>Neoptera</taxon>
        <taxon>Polyneoptera</taxon>
        <taxon>Phasmatodea</taxon>
        <taxon>Verophasmatodea</taxon>
        <taxon>Anareolatae</taxon>
        <taxon>Phasmatidae</taxon>
        <taxon>Eurycanthinae</taxon>
        <taxon>Dryococelus</taxon>
    </lineage>
</organism>
<comment type="caution">
    <text evidence="1">The sequence shown here is derived from an EMBL/GenBank/DDBJ whole genome shotgun (WGS) entry which is preliminary data.</text>
</comment>
<proteinExistence type="predicted"/>
<protein>
    <submittedName>
        <fullName evidence="1">Uncharacterized protein</fullName>
    </submittedName>
</protein>
<dbReference type="Proteomes" id="UP001159363">
    <property type="component" value="Chromosome 2"/>
</dbReference>
<accession>A0ABQ9I872</accession>
<reference evidence="1 2" key="1">
    <citation type="submission" date="2023-02" db="EMBL/GenBank/DDBJ databases">
        <title>LHISI_Scaffold_Assembly.</title>
        <authorList>
            <person name="Stuart O.P."/>
            <person name="Cleave R."/>
            <person name="Magrath M.J.L."/>
            <person name="Mikheyev A.S."/>
        </authorList>
    </citation>
    <scope>NUCLEOTIDE SEQUENCE [LARGE SCALE GENOMIC DNA]</scope>
    <source>
        <strain evidence="1">Daus_M_001</strain>
        <tissue evidence="1">Leg muscle</tissue>
    </source>
</reference>
<sequence length="92" mass="10759">MDLRVPEDINQNLQQCHKNLEKRYNFRKGDVLLRIGDLALADSHFLPSKIYYFALLLAPKWLGSYRIVNFLTPVSLLLEDTESSQKTENTYK</sequence>
<name>A0ABQ9I872_9NEOP</name>
<evidence type="ECO:0000313" key="2">
    <source>
        <dbReference type="Proteomes" id="UP001159363"/>
    </source>
</evidence>
<evidence type="ECO:0000313" key="1">
    <source>
        <dbReference type="EMBL" id="KAJ8892844.1"/>
    </source>
</evidence>
<gene>
    <name evidence="1" type="ORF">PR048_005425</name>
</gene>
<dbReference type="EMBL" id="JARBHB010000002">
    <property type="protein sequence ID" value="KAJ8892844.1"/>
    <property type="molecule type" value="Genomic_DNA"/>
</dbReference>
<keyword evidence="2" id="KW-1185">Reference proteome</keyword>